<evidence type="ECO:0008006" key="3">
    <source>
        <dbReference type="Google" id="ProtNLM"/>
    </source>
</evidence>
<dbReference type="AlphaFoldDB" id="A0A3P7SAU5"/>
<dbReference type="Proteomes" id="UP000279029">
    <property type="component" value="Chromosome"/>
</dbReference>
<reference evidence="1 2" key="1">
    <citation type="submission" date="2018-09" db="EMBL/GenBank/DDBJ databases">
        <authorList>
            <person name="Postec A."/>
        </authorList>
    </citation>
    <scope>NUCLEOTIDE SEQUENCE [LARGE SCALE GENOMIC DNA]</scope>
    <source>
        <strain evidence="1">70B-A</strain>
    </source>
</reference>
<dbReference type="KEGG" id="cbar:PATL70BA_3054"/>
<accession>A0A3P7SAU5</accession>
<evidence type="ECO:0000313" key="2">
    <source>
        <dbReference type="Proteomes" id="UP000279029"/>
    </source>
</evidence>
<name>A0A3P7SAU5_9FIRM</name>
<evidence type="ECO:0000313" key="1">
    <source>
        <dbReference type="EMBL" id="VDN48969.1"/>
    </source>
</evidence>
<sequence length="29" mass="3393">MYGNEYAYKVYLGILVRVNAETYCMRGKS</sequence>
<gene>
    <name evidence="1" type="ORF">PATL70BA_3054</name>
</gene>
<proteinExistence type="predicted"/>
<keyword evidence="2" id="KW-1185">Reference proteome</keyword>
<organism evidence="1 2">
    <name type="scientific">Petrocella atlantisensis</name>
    <dbReference type="NCBI Taxonomy" id="2173034"/>
    <lineage>
        <taxon>Bacteria</taxon>
        <taxon>Bacillati</taxon>
        <taxon>Bacillota</taxon>
        <taxon>Clostridia</taxon>
        <taxon>Lachnospirales</taxon>
        <taxon>Vallitaleaceae</taxon>
        <taxon>Petrocella</taxon>
    </lineage>
</organism>
<dbReference type="EMBL" id="LR130778">
    <property type="protein sequence ID" value="VDN48969.1"/>
    <property type="molecule type" value="Genomic_DNA"/>
</dbReference>
<protein>
    <recommendedName>
        <fullName evidence="3">Transposase</fullName>
    </recommendedName>
</protein>